<dbReference type="WBParaSite" id="NBR_0001723201-mRNA-1">
    <property type="protein sequence ID" value="NBR_0001723201-mRNA-1"/>
    <property type="gene ID" value="NBR_0001723201"/>
</dbReference>
<keyword evidence="3" id="KW-1185">Reference proteome</keyword>
<protein>
    <submittedName>
        <fullName evidence="4">PDZ domain-containing protein</fullName>
    </submittedName>
</protein>
<dbReference type="EMBL" id="UYSL01022630">
    <property type="protein sequence ID" value="VDL80846.1"/>
    <property type="molecule type" value="Genomic_DNA"/>
</dbReference>
<reference evidence="4" key="1">
    <citation type="submission" date="2017-02" db="UniProtKB">
        <authorList>
            <consortium name="WormBaseParasite"/>
        </authorList>
    </citation>
    <scope>IDENTIFICATION</scope>
</reference>
<dbReference type="STRING" id="27835.A0A0N4YJS1"/>
<gene>
    <name evidence="2" type="ORF">NBR_LOCUS17233</name>
</gene>
<dbReference type="AlphaFoldDB" id="A0A0N4YJS1"/>
<evidence type="ECO:0000256" key="1">
    <source>
        <dbReference type="SAM" id="MobiDB-lite"/>
    </source>
</evidence>
<reference evidence="2 3" key="2">
    <citation type="submission" date="2018-11" db="EMBL/GenBank/DDBJ databases">
        <authorList>
            <consortium name="Pathogen Informatics"/>
        </authorList>
    </citation>
    <scope>NUCLEOTIDE SEQUENCE [LARGE SCALE GENOMIC DNA]</scope>
</reference>
<sequence length="230" mass="26287">MSQPEPPQREPETDPLNAFDNEPGLPKFIPRKFVEQLEFAVEWAADESDVRQFKVTSGRLIVAVPSFLNPPLEFGDYVVSVNSETMKSKMQLYQTLLKLASRGSKETKVTQIARILIERPVEPAAVAFVRAVLLVNKKNVVDPKMPDDAVLICKNELARMRKSQHKPKTTILKEDKSELKSKGTFPVEGSQRLSGYHYHRRHYQPTFHHSRREQLYNCIELNLAFVTGTL</sequence>
<evidence type="ECO:0000313" key="4">
    <source>
        <dbReference type="WBParaSite" id="NBR_0001723201-mRNA-1"/>
    </source>
</evidence>
<organism evidence="4">
    <name type="scientific">Nippostrongylus brasiliensis</name>
    <name type="common">Rat hookworm</name>
    <dbReference type="NCBI Taxonomy" id="27835"/>
    <lineage>
        <taxon>Eukaryota</taxon>
        <taxon>Metazoa</taxon>
        <taxon>Ecdysozoa</taxon>
        <taxon>Nematoda</taxon>
        <taxon>Chromadorea</taxon>
        <taxon>Rhabditida</taxon>
        <taxon>Rhabditina</taxon>
        <taxon>Rhabditomorpha</taxon>
        <taxon>Strongyloidea</taxon>
        <taxon>Heligmosomidae</taxon>
        <taxon>Nippostrongylus</taxon>
    </lineage>
</organism>
<name>A0A0N4YJS1_NIPBR</name>
<accession>A0A0N4YJS1</accession>
<feature type="region of interest" description="Disordered" evidence="1">
    <location>
        <begin position="1"/>
        <end position="21"/>
    </location>
</feature>
<proteinExistence type="predicted"/>
<dbReference type="Proteomes" id="UP000271162">
    <property type="component" value="Unassembled WGS sequence"/>
</dbReference>
<evidence type="ECO:0000313" key="3">
    <source>
        <dbReference type="Proteomes" id="UP000271162"/>
    </source>
</evidence>
<evidence type="ECO:0000313" key="2">
    <source>
        <dbReference type="EMBL" id="VDL80846.1"/>
    </source>
</evidence>